<dbReference type="RefSeq" id="XP_033462641.1">
    <property type="nucleotide sequence ID" value="XM_033604334.1"/>
</dbReference>
<name>A0A6J3MC69_9PEZI</name>
<accession>A0A6J3MC69</accession>
<dbReference type="AlphaFoldDB" id="A0A6J3MC69"/>
<reference evidence="3" key="3">
    <citation type="submission" date="2025-08" db="UniProtKB">
        <authorList>
            <consortium name="RefSeq"/>
        </authorList>
    </citation>
    <scope>IDENTIFICATION</scope>
    <source>
        <strain evidence="3">CBS 342.82</strain>
    </source>
</reference>
<evidence type="ECO:0000256" key="1">
    <source>
        <dbReference type="SAM" id="Phobius"/>
    </source>
</evidence>
<organism evidence="3">
    <name type="scientific">Dissoconium aciculare CBS 342.82</name>
    <dbReference type="NCBI Taxonomy" id="1314786"/>
    <lineage>
        <taxon>Eukaryota</taxon>
        <taxon>Fungi</taxon>
        <taxon>Dikarya</taxon>
        <taxon>Ascomycota</taxon>
        <taxon>Pezizomycotina</taxon>
        <taxon>Dothideomycetes</taxon>
        <taxon>Dothideomycetidae</taxon>
        <taxon>Mycosphaerellales</taxon>
        <taxon>Dissoconiaceae</taxon>
        <taxon>Dissoconium</taxon>
    </lineage>
</organism>
<evidence type="ECO:0000313" key="2">
    <source>
        <dbReference type="Proteomes" id="UP000504637"/>
    </source>
</evidence>
<keyword evidence="1" id="KW-1133">Transmembrane helix</keyword>
<proteinExistence type="predicted"/>
<gene>
    <name evidence="3" type="ORF">K489DRAFT_378136</name>
</gene>
<sequence>MADKVRVKCEEAEWGPSLAGMRTSMDAWYLPRYLIGRQCHQCVSASSSITSLLLLLLLLLLSVIPNASHPRSEFVQ</sequence>
<reference evidence="3" key="2">
    <citation type="submission" date="2020-04" db="EMBL/GenBank/DDBJ databases">
        <authorList>
            <consortium name="NCBI Genome Project"/>
        </authorList>
    </citation>
    <scope>NUCLEOTIDE SEQUENCE</scope>
    <source>
        <strain evidence="3">CBS 342.82</strain>
    </source>
</reference>
<protein>
    <submittedName>
        <fullName evidence="3">Uncharacterized protein</fullName>
    </submittedName>
</protein>
<evidence type="ECO:0000313" key="3">
    <source>
        <dbReference type="RefSeq" id="XP_033462641.1"/>
    </source>
</evidence>
<dbReference type="Proteomes" id="UP000504637">
    <property type="component" value="Unplaced"/>
</dbReference>
<keyword evidence="1" id="KW-0472">Membrane</keyword>
<dbReference type="GeneID" id="54362134"/>
<keyword evidence="2" id="KW-1185">Reference proteome</keyword>
<feature type="transmembrane region" description="Helical" evidence="1">
    <location>
        <begin position="42"/>
        <end position="64"/>
    </location>
</feature>
<reference evidence="3" key="1">
    <citation type="submission" date="2020-01" db="EMBL/GenBank/DDBJ databases">
        <authorList>
            <consortium name="DOE Joint Genome Institute"/>
            <person name="Haridas S."/>
            <person name="Albert R."/>
            <person name="Binder M."/>
            <person name="Bloem J."/>
            <person name="Labutti K."/>
            <person name="Salamov A."/>
            <person name="Andreopoulos B."/>
            <person name="Baker S.E."/>
            <person name="Barry K."/>
            <person name="Bills G."/>
            <person name="Bluhm B.H."/>
            <person name="Cannon C."/>
            <person name="Castanera R."/>
            <person name="Culley D.E."/>
            <person name="Daum C."/>
            <person name="Ezra D."/>
            <person name="Gonzalez J.B."/>
            <person name="Henrissat B."/>
            <person name="Kuo A."/>
            <person name="Liang C."/>
            <person name="Lipzen A."/>
            <person name="Lutzoni F."/>
            <person name="Magnuson J."/>
            <person name="Mondo S."/>
            <person name="Nolan M."/>
            <person name="Ohm R."/>
            <person name="Pangilinan J."/>
            <person name="Park H.-J."/>
            <person name="Ramirez L."/>
            <person name="Alfaro M."/>
            <person name="Sun H."/>
            <person name="Tritt A."/>
            <person name="Yoshinaga Y."/>
            <person name="Zwiers L.-H."/>
            <person name="Turgeon B.G."/>
            <person name="Goodwin S.B."/>
            <person name="Spatafora J.W."/>
            <person name="Crous P.W."/>
            <person name="Grigoriev I.V."/>
        </authorList>
    </citation>
    <scope>NUCLEOTIDE SEQUENCE</scope>
    <source>
        <strain evidence="3">CBS 342.82</strain>
    </source>
</reference>
<keyword evidence="1" id="KW-0812">Transmembrane</keyword>